<organism evidence="1 2">
    <name type="scientific">Acinetobacter piscicola</name>
    <dbReference type="NCBI Taxonomy" id="2006115"/>
    <lineage>
        <taxon>Bacteria</taxon>
        <taxon>Pseudomonadati</taxon>
        <taxon>Pseudomonadota</taxon>
        <taxon>Gammaproteobacteria</taxon>
        <taxon>Moraxellales</taxon>
        <taxon>Moraxellaceae</taxon>
        <taxon>Acinetobacter</taxon>
    </lineage>
</organism>
<evidence type="ECO:0000313" key="2">
    <source>
        <dbReference type="Proteomes" id="UP000593966"/>
    </source>
</evidence>
<name>A0A7S7AJ31_9GAMM</name>
<reference evidence="1 2" key="1">
    <citation type="submission" date="2020-02" db="EMBL/GenBank/DDBJ databases">
        <title>Tigecycline-resistant Acinetobacter species from pigs and migratory birds.</title>
        <authorList>
            <person name="Chen C."/>
            <person name="Sun J."/>
            <person name="Liao X.-P."/>
            <person name="Liu Y.-H."/>
        </authorList>
    </citation>
    <scope>NUCLEOTIDE SEQUENCE [LARGE SCALE GENOMIC DNA]</scope>
    <source>
        <strain evidence="1 2">YH12207_T</strain>
    </source>
</reference>
<keyword evidence="2" id="KW-1185">Reference proteome</keyword>
<accession>A0A7S7AJ31</accession>
<dbReference type="AlphaFoldDB" id="A0A7S7AJ31"/>
<sequence length="753" mass="87181">MTQESLNFEDPNSLIISLKHILNKLFTDEDLKTAEHIQYVANLLSSVNTEGYLTGLQLEQIDFDIQFQDEFSLEIIAPTRKRKVSDTPIVWYVNSIAQLNDSHHKAMIWNVLSIKAAIYLMALPALRPDLFKEAYTEHFNTVKRLFHRMRNANKVLSHSRKHQNTDNYLKLFAEYLPEPTLSLEDLVTYLESLTDSDQLDEFDQHLINDIRIPFNYVLQNKAKIARANVQRQIQTRYLDEDQLIEETVDLVTVSKSKALNLENQLDEPEARVISTNPSHISPIANYSTSSQNYFHLVIAKHIQRKEHLLTSSSLYPNPSSIQYLLKELYHGFLRGEKESLILLLMFLTGNSADHWIKAQSRRVKNLTTRQTLIYKNQQYYLSTKFTIFENKEFPFKGLLNDTIYFDLPIANELIDGLRAGEKIEIEAIYKKINLLKNKLFIPKLSLLKTNSLLHHRIYELTGDQQLANILLGIDANQASSISYCHHNILKIQQKYISIIQQLNQDLGKRYTEIHLDSSLNFGSRKAPRAHIIQHIFNVLATKMYQCAAEDWIGKFNHYSIWMWNILLLFTSARPVADFPGFLKNFNLKRKIFYVSDKEVGGRQGDGRIIPLCDFLVQEVQNFVCFLNNIKHYLGKNEMQMGQHIQDILDSKKPLLSLCIDGVWKSLSPAIVKNFHLELGLNHANWHRHTARAFLTDKISEPEILALFGHEQMQQEVAHPFSSLSFSQYSKIADVLQQMKAAFQIPEINIDVIL</sequence>
<dbReference type="RefSeq" id="WP_180046576.1">
    <property type="nucleotide sequence ID" value="NZ_CP048659.1"/>
</dbReference>
<evidence type="ECO:0000313" key="1">
    <source>
        <dbReference type="EMBL" id="QOW47661.1"/>
    </source>
</evidence>
<protein>
    <submittedName>
        <fullName evidence="1">Uncharacterized protein</fullName>
    </submittedName>
</protein>
<proteinExistence type="predicted"/>
<gene>
    <name evidence="1" type="ORF">G0028_18250</name>
</gene>
<dbReference type="EMBL" id="CP048659">
    <property type="protein sequence ID" value="QOW47661.1"/>
    <property type="molecule type" value="Genomic_DNA"/>
</dbReference>
<dbReference type="Proteomes" id="UP000593966">
    <property type="component" value="Chromosome"/>
</dbReference>